<dbReference type="Proteomes" id="UP000590442">
    <property type="component" value="Unassembled WGS sequence"/>
</dbReference>
<dbReference type="AlphaFoldDB" id="A0A846QWN7"/>
<gene>
    <name evidence="2" type="ORF">GGR42_002109</name>
</gene>
<sequence>MKKLILVLGLLPMLILTGCLGDDPALENDFEDDVLALQASLDLVNATAGQSVCADGFTCKFIALGAKACGGPKSYLVYSTSIDTDNLEAMVAAYNQKEKEFNTKWDIVSDCALVVAPTGTTCENGKCVAVYDN</sequence>
<accession>A0A846QWN7</accession>
<dbReference type="PROSITE" id="PS51257">
    <property type="entry name" value="PROKAR_LIPOPROTEIN"/>
    <property type="match status" value="1"/>
</dbReference>
<reference evidence="2 3" key="1">
    <citation type="submission" date="2020-03" db="EMBL/GenBank/DDBJ databases">
        <title>Genomic Encyclopedia of Type Strains, Phase IV (KMG-IV): sequencing the most valuable type-strain genomes for metagenomic binning, comparative biology and taxonomic classification.</title>
        <authorList>
            <person name="Goeker M."/>
        </authorList>
    </citation>
    <scope>NUCLEOTIDE SEQUENCE [LARGE SCALE GENOMIC DNA]</scope>
    <source>
        <strain evidence="2 3">DSM 29762</strain>
    </source>
</reference>
<feature type="chain" id="PRO_5032347983" evidence="1">
    <location>
        <begin position="22"/>
        <end position="133"/>
    </location>
</feature>
<name>A0A846QWN7_9FLAO</name>
<organism evidence="2 3">
    <name type="scientific">Saonia flava</name>
    <dbReference type="NCBI Taxonomy" id="523696"/>
    <lineage>
        <taxon>Bacteria</taxon>
        <taxon>Pseudomonadati</taxon>
        <taxon>Bacteroidota</taxon>
        <taxon>Flavobacteriia</taxon>
        <taxon>Flavobacteriales</taxon>
        <taxon>Flavobacteriaceae</taxon>
        <taxon>Saonia</taxon>
    </lineage>
</organism>
<evidence type="ECO:0000313" key="2">
    <source>
        <dbReference type="EMBL" id="NJB71647.1"/>
    </source>
</evidence>
<proteinExistence type="predicted"/>
<protein>
    <submittedName>
        <fullName evidence="2">Uncharacterized protein</fullName>
    </submittedName>
</protein>
<feature type="signal peptide" evidence="1">
    <location>
        <begin position="1"/>
        <end position="21"/>
    </location>
</feature>
<evidence type="ECO:0000313" key="3">
    <source>
        <dbReference type="Proteomes" id="UP000590442"/>
    </source>
</evidence>
<dbReference type="RefSeq" id="WP_167963624.1">
    <property type="nucleotide sequence ID" value="NZ_JAATJJ010000001.1"/>
</dbReference>
<dbReference type="EMBL" id="JAATJJ010000001">
    <property type="protein sequence ID" value="NJB71647.1"/>
    <property type="molecule type" value="Genomic_DNA"/>
</dbReference>
<comment type="caution">
    <text evidence="2">The sequence shown here is derived from an EMBL/GenBank/DDBJ whole genome shotgun (WGS) entry which is preliminary data.</text>
</comment>
<keyword evidence="1" id="KW-0732">Signal</keyword>
<keyword evidence="3" id="KW-1185">Reference proteome</keyword>
<evidence type="ECO:0000256" key="1">
    <source>
        <dbReference type="SAM" id="SignalP"/>
    </source>
</evidence>